<dbReference type="AlphaFoldDB" id="A0A4R6DWD6"/>
<evidence type="ECO:0008006" key="3">
    <source>
        <dbReference type="Google" id="ProtNLM"/>
    </source>
</evidence>
<reference evidence="1 2" key="1">
    <citation type="submission" date="2019-03" db="EMBL/GenBank/DDBJ databases">
        <title>Genomic Encyclopedia of Type Strains, Phase IV (KMG-IV): sequencing the most valuable type-strain genomes for metagenomic binning, comparative biology and taxonomic classification.</title>
        <authorList>
            <person name="Goeker M."/>
        </authorList>
    </citation>
    <scope>NUCLEOTIDE SEQUENCE [LARGE SCALE GENOMIC DNA]</scope>
    <source>
        <strain evidence="1 2">DSM 12121</strain>
    </source>
</reference>
<evidence type="ECO:0000313" key="2">
    <source>
        <dbReference type="Proteomes" id="UP000295129"/>
    </source>
</evidence>
<comment type="caution">
    <text evidence="1">The sequence shown here is derived from an EMBL/GenBank/DDBJ whole genome shotgun (WGS) entry which is preliminary data.</text>
</comment>
<dbReference type="OrthoDB" id="9204497at2"/>
<proteinExistence type="predicted"/>
<dbReference type="InterPro" id="IPR009078">
    <property type="entry name" value="Ferritin-like_SF"/>
</dbReference>
<keyword evidence="2" id="KW-1185">Reference proteome</keyword>
<dbReference type="Gene3D" id="1.10.620.20">
    <property type="entry name" value="Ribonucleotide Reductase, subunit A"/>
    <property type="match status" value="1"/>
</dbReference>
<sequence>MSGLETIVKFSYLSDENRWDAKRYQFDWLPELDEHDRGIIKLLDCLRDGEFSGQASAAQFHDLMIQAKAEGYSDDLVADWAPLFSYMNVIVYEEMRHGLVLGLLHQYVTDGNTDFIAATNVREFGKRYIWCYEERRYWDLYSYILSHLFSEVINTELYRDVVTRVHHPALKDALANVRNDEARHIAAWTALTKDLINADPEHKRRALASLERGLTYHNAMVHETYFEGLNKMLPLFISEQKNKLGPIKRISKQKFRILEELFGSDNPYSETEVQQIHLLYLGKAAGHTRARYSEEAEANIEFIA</sequence>
<dbReference type="GO" id="GO:0016491">
    <property type="term" value="F:oxidoreductase activity"/>
    <property type="evidence" value="ECO:0007669"/>
    <property type="project" value="InterPro"/>
</dbReference>
<dbReference type="EMBL" id="SNVV01000011">
    <property type="protein sequence ID" value="TDN49547.1"/>
    <property type="molecule type" value="Genomic_DNA"/>
</dbReference>
<dbReference type="Proteomes" id="UP000295129">
    <property type="component" value="Unassembled WGS sequence"/>
</dbReference>
<accession>A0A4R6DWD6</accession>
<evidence type="ECO:0000313" key="1">
    <source>
        <dbReference type="EMBL" id="TDN49547.1"/>
    </source>
</evidence>
<organism evidence="1 2">
    <name type="scientific">Azoarcus indigens</name>
    <dbReference type="NCBI Taxonomy" id="29545"/>
    <lineage>
        <taxon>Bacteria</taxon>
        <taxon>Pseudomonadati</taxon>
        <taxon>Pseudomonadota</taxon>
        <taxon>Betaproteobacteria</taxon>
        <taxon>Rhodocyclales</taxon>
        <taxon>Zoogloeaceae</taxon>
        <taxon>Azoarcus</taxon>
    </lineage>
</organism>
<dbReference type="RefSeq" id="WP_133592277.1">
    <property type="nucleotide sequence ID" value="NZ_SNVV01000011.1"/>
</dbReference>
<dbReference type="InterPro" id="IPR012348">
    <property type="entry name" value="RNR-like"/>
</dbReference>
<gene>
    <name evidence="1" type="ORF">C7389_11125</name>
</gene>
<protein>
    <recommendedName>
        <fullName evidence="3">Para-aminobenzoate N-oxygenase AurF</fullName>
    </recommendedName>
</protein>
<name>A0A4R6DWD6_9RHOO</name>
<dbReference type="SUPFAM" id="SSF47240">
    <property type="entry name" value="Ferritin-like"/>
    <property type="match status" value="1"/>
</dbReference>